<keyword evidence="1" id="KW-1133">Transmembrane helix</keyword>
<protein>
    <submittedName>
        <fullName evidence="3">CAAX protease self-immunity</fullName>
    </submittedName>
</protein>
<keyword evidence="4" id="KW-1185">Reference proteome</keyword>
<gene>
    <name evidence="3" type="ORF">SAMN04488528_100157</name>
</gene>
<dbReference type="OrthoDB" id="1911361at2"/>
<evidence type="ECO:0000313" key="4">
    <source>
        <dbReference type="Proteomes" id="UP000198619"/>
    </source>
</evidence>
<feature type="transmembrane region" description="Helical" evidence="1">
    <location>
        <begin position="182"/>
        <end position="204"/>
    </location>
</feature>
<evidence type="ECO:0000313" key="3">
    <source>
        <dbReference type="EMBL" id="SFA69685.1"/>
    </source>
</evidence>
<keyword evidence="1" id="KW-0812">Transmembrane</keyword>
<dbReference type="GO" id="GO:0006508">
    <property type="term" value="P:proteolysis"/>
    <property type="evidence" value="ECO:0007669"/>
    <property type="project" value="UniProtKB-KW"/>
</dbReference>
<accession>A0A1I0V042</accession>
<feature type="transmembrane region" description="Helical" evidence="1">
    <location>
        <begin position="38"/>
        <end position="60"/>
    </location>
</feature>
<keyword evidence="3" id="KW-0645">Protease</keyword>
<reference evidence="3 4" key="1">
    <citation type="submission" date="2016-10" db="EMBL/GenBank/DDBJ databases">
        <authorList>
            <person name="de Groot N.N."/>
        </authorList>
    </citation>
    <scope>NUCLEOTIDE SEQUENCE [LARGE SCALE GENOMIC DNA]</scope>
    <source>
        <strain evidence="3 4">DSM 12271</strain>
    </source>
</reference>
<dbReference type="EMBL" id="FOKI01000001">
    <property type="protein sequence ID" value="SFA69685.1"/>
    <property type="molecule type" value="Genomic_DNA"/>
</dbReference>
<feature type="domain" description="CAAX prenyl protease 2/Lysostaphin resistance protein A-like" evidence="2">
    <location>
        <begin position="119"/>
        <end position="208"/>
    </location>
</feature>
<dbReference type="InterPro" id="IPR003675">
    <property type="entry name" value="Rce1/LyrA-like_dom"/>
</dbReference>
<dbReference type="GO" id="GO:0080120">
    <property type="term" value="P:CAAX-box protein maturation"/>
    <property type="evidence" value="ECO:0007669"/>
    <property type="project" value="UniProtKB-ARBA"/>
</dbReference>
<keyword evidence="3" id="KW-0378">Hydrolase</keyword>
<dbReference type="AlphaFoldDB" id="A0A1I0V042"/>
<dbReference type="RefSeq" id="WP_090037519.1">
    <property type="nucleotide sequence ID" value="NZ_FOKI01000001.1"/>
</dbReference>
<evidence type="ECO:0000256" key="1">
    <source>
        <dbReference type="SAM" id="Phobius"/>
    </source>
</evidence>
<proteinExistence type="predicted"/>
<dbReference type="Pfam" id="PF02517">
    <property type="entry name" value="Rce1-like"/>
    <property type="match status" value="1"/>
</dbReference>
<keyword evidence="1" id="KW-0472">Membrane</keyword>
<evidence type="ECO:0000259" key="2">
    <source>
        <dbReference type="Pfam" id="PF02517"/>
    </source>
</evidence>
<dbReference type="GO" id="GO:0004175">
    <property type="term" value="F:endopeptidase activity"/>
    <property type="evidence" value="ECO:0007669"/>
    <property type="project" value="UniProtKB-ARBA"/>
</dbReference>
<dbReference type="STRING" id="84698.SAMN04488528_100157"/>
<sequence>MNIHIQCLSLIVILFTLNPLSIAELIEFIKRSGKNIKIAVFFRNLTLIYILFIVLSFYLIPQSYDIKMPMNSLWIVIGILCAPLVILLEILTSYIILKLKGEEFSKVKIASKWVNCSVKVTIYTLLIGILEEIVYRQIWFYLMVYILDIHIILVIIISSLFYSLNHITLGKYVVIQKFISGLIFSMLFYLSGHAILIPLICHGLQNLIVVIRGNMNGCKG</sequence>
<dbReference type="Proteomes" id="UP000198619">
    <property type="component" value="Unassembled WGS sequence"/>
</dbReference>
<feature type="transmembrane region" description="Helical" evidence="1">
    <location>
        <begin position="72"/>
        <end position="97"/>
    </location>
</feature>
<feature type="transmembrane region" description="Helical" evidence="1">
    <location>
        <begin position="142"/>
        <end position="162"/>
    </location>
</feature>
<name>A0A1I0V042_9CLOT</name>
<organism evidence="3 4">
    <name type="scientific">Clostridium frigidicarnis</name>
    <dbReference type="NCBI Taxonomy" id="84698"/>
    <lineage>
        <taxon>Bacteria</taxon>
        <taxon>Bacillati</taxon>
        <taxon>Bacillota</taxon>
        <taxon>Clostridia</taxon>
        <taxon>Eubacteriales</taxon>
        <taxon>Clostridiaceae</taxon>
        <taxon>Clostridium</taxon>
    </lineage>
</organism>